<sequence length="308" mass="34234">MQRNNIAILIAAGMFSTLASAELDHQGQFYAKLNVNAQSADEGQDNFSEIRSNNSWIGVKGEVALEDDIQVVYRLEWKVDITGEKGVDNLTERPQYVGLRSRLGELTLGRNFTALWMAQGKIDLYNHYEGDIASIWKGENRLSDVATYTSPVFGGFYGVVSYQAEKSAEGDDAVSAGLFYGDAELKKADLFAALAQDFDVAGYDVTRASLHYKLGAGKLGLMLQQQEPADGGESREGGLVSYSHRWGDWELRAQAQTMEDDRTYNLGVDYRLGKQTKLYVWGANIEQQDIPDRRYLALGVEHKLSVGF</sequence>
<comment type="subunit">
    <text evidence="2">Homotrimer.</text>
</comment>
<gene>
    <name evidence="13" type="ORF">GCM10010982_34910</name>
</gene>
<evidence type="ECO:0000259" key="12">
    <source>
        <dbReference type="Pfam" id="PF13609"/>
    </source>
</evidence>
<comment type="caution">
    <text evidence="13">The sequence shown here is derived from an EMBL/GenBank/DDBJ whole genome shotgun (WGS) entry which is preliminary data.</text>
</comment>
<dbReference type="Gene3D" id="2.40.160.10">
    <property type="entry name" value="Porin"/>
    <property type="match status" value="1"/>
</dbReference>
<evidence type="ECO:0000256" key="6">
    <source>
        <dbReference type="ARBA" id="ARBA00022729"/>
    </source>
</evidence>
<organism evidence="13 14">
    <name type="scientific">Bowmanella pacifica</name>
    <dbReference type="NCBI Taxonomy" id="502051"/>
    <lineage>
        <taxon>Bacteria</taxon>
        <taxon>Pseudomonadati</taxon>
        <taxon>Pseudomonadota</taxon>
        <taxon>Gammaproteobacteria</taxon>
        <taxon>Alteromonadales</taxon>
        <taxon>Alteromonadaceae</taxon>
        <taxon>Bowmanella</taxon>
    </lineage>
</organism>
<evidence type="ECO:0000256" key="4">
    <source>
        <dbReference type="ARBA" id="ARBA00022452"/>
    </source>
</evidence>
<evidence type="ECO:0000256" key="5">
    <source>
        <dbReference type="ARBA" id="ARBA00022692"/>
    </source>
</evidence>
<evidence type="ECO:0000313" key="13">
    <source>
        <dbReference type="EMBL" id="GGO73722.1"/>
    </source>
</evidence>
<dbReference type="InterPro" id="IPR033900">
    <property type="entry name" value="Gram_neg_porin_domain"/>
</dbReference>
<evidence type="ECO:0000256" key="1">
    <source>
        <dbReference type="ARBA" id="ARBA00004571"/>
    </source>
</evidence>
<keyword evidence="14" id="KW-1185">Reference proteome</keyword>
<dbReference type="Proteomes" id="UP000606935">
    <property type="component" value="Unassembled WGS sequence"/>
</dbReference>
<reference evidence="13" key="2">
    <citation type="submission" date="2020-09" db="EMBL/GenBank/DDBJ databases">
        <authorList>
            <person name="Sun Q."/>
            <person name="Zhou Y."/>
        </authorList>
    </citation>
    <scope>NUCLEOTIDE SEQUENCE</scope>
    <source>
        <strain evidence="13">CGMCC 1.7086</strain>
    </source>
</reference>
<evidence type="ECO:0000256" key="8">
    <source>
        <dbReference type="ARBA" id="ARBA00023114"/>
    </source>
</evidence>
<keyword evidence="5" id="KW-0812">Transmembrane</keyword>
<feature type="signal peptide" evidence="11">
    <location>
        <begin position="1"/>
        <end position="21"/>
    </location>
</feature>
<dbReference type="GO" id="GO:0009279">
    <property type="term" value="C:cell outer membrane"/>
    <property type="evidence" value="ECO:0007669"/>
    <property type="project" value="UniProtKB-SubCell"/>
</dbReference>
<keyword evidence="3" id="KW-0813">Transport</keyword>
<evidence type="ECO:0000256" key="2">
    <source>
        <dbReference type="ARBA" id="ARBA00011233"/>
    </source>
</evidence>
<dbReference type="CDD" id="cd00342">
    <property type="entry name" value="gram_neg_porins"/>
    <property type="match status" value="1"/>
</dbReference>
<evidence type="ECO:0000256" key="7">
    <source>
        <dbReference type="ARBA" id="ARBA00023065"/>
    </source>
</evidence>
<keyword evidence="4" id="KW-1134">Transmembrane beta strand</keyword>
<keyword evidence="8" id="KW-0626">Porin</keyword>
<dbReference type="InterPro" id="IPR050298">
    <property type="entry name" value="Gram-neg_bact_OMP"/>
</dbReference>
<evidence type="ECO:0000256" key="3">
    <source>
        <dbReference type="ARBA" id="ARBA00022448"/>
    </source>
</evidence>
<keyword evidence="6 11" id="KW-0732">Signal</keyword>
<comment type="subcellular location">
    <subcellularLocation>
        <location evidence="1">Cell outer membrane</location>
        <topology evidence="1">Multi-pass membrane protein</topology>
    </subcellularLocation>
</comment>
<dbReference type="RefSeq" id="WP_188698213.1">
    <property type="nucleotide sequence ID" value="NZ_BMLS01000007.1"/>
</dbReference>
<dbReference type="GO" id="GO:0046930">
    <property type="term" value="C:pore complex"/>
    <property type="evidence" value="ECO:0007669"/>
    <property type="project" value="UniProtKB-KW"/>
</dbReference>
<dbReference type="InterPro" id="IPR002299">
    <property type="entry name" value="Porin_Neis"/>
</dbReference>
<proteinExistence type="predicted"/>
<feature type="chain" id="PRO_5037690317" description="Porin domain-containing protein" evidence="11">
    <location>
        <begin position="22"/>
        <end position="308"/>
    </location>
</feature>
<dbReference type="Pfam" id="PF13609">
    <property type="entry name" value="Porin_4"/>
    <property type="match status" value="1"/>
</dbReference>
<dbReference type="GO" id="GO:0006811">
    <property type="term" value="P:monoatomic ion transport"/>
    <property type="evidence" value="ECO:0007669"/>
    <property type="project" value="UniProtKB-KW"/>
</dbReference>
<reference evidence="13" key="1">
    <citation type="journal article" date="2014" name="Int. J. Syst. Evol. Microbiol.">
        <title>Complete genome sequence of Corynebacterium casei LMG S-19264T (=DSM 44701T), isolated from a smear-ripened cheese.</title>
        <authorList>
            <consortium name="US DOE Joint Genome Institute (JGI-PGF)"/>
            <person name="Walter F."/>
            <person name="Albersmeier A."/>
            <person name="Kalinowski J."/>
            <person name="Ruckert C."/>
        </authorList>
    </citation>
    <scope>NUCLEOTIDE SEQUENCE</scope>
    <source>
        <strain evidence="13">CGMCC 1.7086</strain>
    </source>
</reference>
<dbReference type="PANTHER" id="PTHR34501">
    <property type="entry name" value="PROTEIN YDDL-RELATED"/>
    <property type="match status" value="1"/>
</dbReference>
<dbReference type="InterPro" id="IPR023614">
    <property type="entry name" value="Porin_dom_sf"/>
</dbReference>
<dbReference type="GO" id="GO:0015288">
    <property type="term" value="F:porin activity"/>
    <property type="evidence" value="ECO:0007669"/>
    <property type="project" value="UniProtKB-KW"/>
</dbReference>
<accession>A0A917Z3V9</accession>
<keyword evidence="10" id="KW-0998">Cell outer membrane</keyword>
<evidence type="ECO:0000256" key="11">
    <source>
        <dbReference type="SAM" id="SignalP"/>
    </source>
</evidence>
<dbReference type="EMBL" id="BMLS01000007">
    <property type="protein sequence ID" value="GGO73722.1"/>
    <property type="molecule type" value="Genomic_DNA"/>
</dbReference>
<keyword evidence="7" id="KW-0406">Ion transport</keyword>
<dbReference type="SUPFAM" id="SSF56935">
    <property type="entry name" value="Porins"/>
    <property type="match status" value="1"/>
</dbReference>
<protein>
    <recommendedName>
        <fullName evidence="12">Porin domain-containing protein</fullName>
    </recommendedName>
</protein>
<dbReference type="PANTHER" id="PTHR34501:SF9">
    <property type="entry name" value="MAJOR OUTER MEMBRANE PROTEIN P.IA"/>
    <property type="match status" value="1"/>
</dbReference>
<feature type="domain" description="Porin" evidence="12">
    <location>
        <begin position="10"/>
        <end position="287"/>
    </location>
</feature>
<dbReference type="PRINTS" id="PR00184">
    <property type="entry name" value="NEISSPPORIN"/>
</dbReference>
<name>A0A917Z3V9_9ALTE</name>
<dbReference type="AlphaFoldDB" id="A0A917Z3V9"/>
<evidence type="ECO:0000256" key="9">
    <source>
        <dbReference type="ARBA" id="ARBA00023136"/>
    </source>
</evidence>
<evidence type="ECO:0000313" key="14">
    <source>
        <dbReference type="Proteomes" id="UP000606935"/>
    </source>
</evidence>
<keyword evidence="9" id="KW-0472">Membrane</keyword>
<evidence type="ECO:0000256" key="10">
    <source>
        <dbReference type="ARBA" id="ARBA00023237"/>
    </source>
</evidence>